<dbReference type="PANTHER" id="PTHR35458">
    <property type="entry name" value="SLR0755 PROTEIN"/>
    <property type="match status" value="1"/>
</dbReference>
<dbReference type="Pfam" id="PF01936">
    <property type="entry name" value="NYN"/>
    <property type="match status" value="1"/>
</dbReference>
<organism evidence="2 3">
    <name type="scientific">Hymenobacter bucti</name>
    <dbReference type="NCBI Taxonomy" id="1844114"/>
    <lineage>
        <taxon>Bacteria</taxon>
        <taxon>Pseudomonadati</taxon>
        <taxon>Bacteroidota</taxon>
        <taxon>Cytophagia</taxon>
        <taxon>Cytophagales</taxon>
        <taxon>Hymenobacteraceae</taxon>
        <taxon>Hymenobacter</taxon>
    </lineage>
</organism>
<dbReference type="InterPro" id="IPR047140">
    <property type="entry name" value="LabA"/>
</dbReference>
<reference evidence="3" key="1">
    <citation type="journal article" date="2019" name="Int. J. Syst. Evol. Microbiol.">
        <title>The Global Catalogue of Microorganisms (GCM) 10K type strain sequencing project: providing services to taxonomists for standard genome sequencing and annotation.</title>
        <authorList>
            <consortium name="The Broad Institute Genomics Platform"/>
            <consortium name="The Broad Institute Genome Sequencing Center for Infectious Disease"/>
            <person name="Wu L."/>
            <person name="Ma J."/>
        </authorList>
    </citation>
    <scope>NUCLEOTIDE SEQUENCE [LARGE SCALE GENOMIC DNA]</scope>
    <source>
        <strain evidence="3">CGMCC 1.15795</strain>
    </source>
</reference>
<evidence type="ECO:0000259" key="1">
    <source>
        <dbReference type="PROSITE" id="PS51857"/>
    </source>
</evidence>
<gene>
    <name evidence="2" type="ORF">ACFSDX_15320</name>
</gene>
<dbReference type="RefSeq" id="WP_382315038.1">
    <property type="nucleotide sequence ID" value="NZ_JBHUFD010000005.1"/>
</dbReference>
<dbReference type="EMBL" id="JBHUFD010000005">
    <property type="protein sequence ID" value="MFD1873815.1"/>
    <property type="molecule type" value="Genomic_DNA"/>
</dbReference>
<dbReference type="SUPFAM" id="SSF50249">
    <property type="entry name" value="Nucleic acid-binding proteins"/>
    <property type="match status" value="1"/>
</dbReference>
<protein>
    <submittedName>
        <fullName evidence="2">NYN domain-containing protein</fullName>
    </submittedName>
</protein>
<dbReference type="Proteomes" id="UP001597197">
    <property type="component" value="Unassembled WGS sequence"/>
</dbReference>
<sequence length="368" mass="40603">MNQMNSPLIRVGVFYDGNYFLKISDYYYFQHERKARISLEGLHEFIRHQVAEEEDVDVRLAQVTTAHFFRGRLSATEARDKDRLFHDRLLDDILMNLGVCTHYMPLKTRDGRLQEKGIDVWLSLEALEMALHKTLDVVVLIAGDSDYVPLIRKLNTVGTRVMLLNWDFKYEDFKGETRVTRASQHLLEQATYPVAMHAVIDRGLQEQDEVVENMFVTQSEPAAFAPSTNGFNYAGATASTPPAAGAAGAATPAAAAAAAGAPRVVRTSGPTAAGPVGTVGISTIKNLKNGFGFVIMPPNNLFFSYADLSEGDFNDLREGDWVEFTVGRNHRDEDCARNVRKVAAPNLTGDEDVDYEPAAVGQALSATL</sequence>
<evidence type="ECO:0000313" key="3">
    <source>
        <dbReference type="Proteomes" id="UP001597197"/>
    </source>
</evidence>
<accession>A0ABW4QWC7</accession>
<keyword evidence="3" id="KW-1185">Reference proteome</keyword>
<proteinExistence type="predicted"/>
<dbReference type="Gene3D" id="2.40.50.140">
    <property type="entry name" value="Nucleic acid-binding proteins"/>
    <property type="match status" value="1"/>
</dbReference>
<dbReference type="InterPro" id="IPR021139">
    <property type="entry name" value="NYN"/>
</dbReference>
<evidence type="ECO:0000313" key="2">
    <source>
        <dbReference type="EMBL" id="MFD1873815.1"/>
    </source>
</evidence>
<dbReference type="PROSITE" id="PS51857">
    <property type="entry name" value="CSD_2"/>
    <property type="match status" value="1"/>
</dbReference>
<dbReference type="InterPro" id="IPR012340">
    <property type="entry name" value="NA-bd_OB-fold"/>
</dbReference>
<dbReference type="InterPro" id="IPR002059">
    <property type="entry name" value="CSP_DNA-bd"/>
</dbReference>
<name>A0ABW4QWC7_9BACT</name>
<feature type="domain" description="CSD" evidence="1">
    <location>
        <begin position="277"/>
        <end position="341"/>
    </location>
</feature>
<dbReference type="Gene3D" id="3.40.50.1010">
    <property type="entry name" value="5'-nuclease"/>
    <property type="match status" value="1"/>
</dbReference>
<comment type="caution">
    <text evidence="2">The sequence shown here is derived from an EMBL/GenBank/DDBJ whole genome shotgun (WGS) entry which is preliminary data.</text>
</comment>
<dbReference type="PANTHER" id="PTHR35458:SF8">
    <property type="entry name" value="SLR0650 PROTEIN"/>
    <property type="match status" value="1"/>
</dbReference>